<evidence type="ECO:0000256" key="2">
    <source>
        <dbReference type="ARBA" id="ARBA00022857"/>
    </source>
</evidence>
<accession>A0A2T4B0C9</accession>
<dbReference type="InterPro" id="IPR036291">
    <property type="entry name" value="NAD(P)-bd_dom_sf"/>
</dbReference>
<comment type="similarity">
    <text evidence="1">Belongs to the NmrA-type oxidoreductase family. Isoflavone reductase subfamily.</text>
</comment>
<name>A0A2T4B0C9_9HYPO</name>
<dbReference type="RefSeq" id="XP_024746001.1">
    <property type="nucleotide sequence ID" value="XM_024897551.1"/>
</dbReference>
<gene>
    <name evidence="5" type="ORF">BBK36DRAFT_147841</name>
</gene>
<protein>
    <submittedName>
        <fullName evidence="5">NAD(P)-binding protein</fullName>
    </submittedName>
</protein>
<dbReference type="Proteomes" id="UP000241546">
    <property type="component" value="Unassembled WGS sequence"/>
</dbReference>
<sequence>MSKVIAVAGGTGSFGRTLVDELKKSPYSVIVLARKVSYNFIQATQAPQEQDEKAPVIAVDYSNVAETAQKLASNNVEVIISTISVMDAASSAAQVNLVKAASQSGIVKRFIASEWGAPHTPVSPVYRAREDAIIELRKTNLEWTRVANGYFMDYYGYPHVKTYLQPLFFVVDVPNKAAGIPGTGDEVLAFTYTQDVARFTVASLSLPKWEEVTYIYGEKSTFNKLVALAEEARGTKFDVKYDSVEKLSKGEITELPSHHEVYPVFPKPLMQGLFALFSLWIIEGRLDVPENKSLNAKFPEIKTTKLSEIVGAWKGL</sequence>
<dbReference type="InterPro" id="IPR051609">
    <property type="entry name" value="NmrA/Isoflavone_reductase-like"/>
</dbReference>
<evidence type="ECO:0000313" key="6">
    <source>
        <dbReference type="Proteomes" id="UP000241546"/>
    </source>
</evidence>
<proteinExistence type="inferred from homology"/>
<dbReference type="EMBL" id="KZ680222">
    <property type="protein sequence ID" value="PTB62681.1"/>
    <property type="molecule type" value="Genomic_DNA"/>
</dbReference>
<dbReference type="AlphaFoldDB" id="A0A2T4B0C9"/>
<evidence type="ECO:0000256" key="1">
    <source>
        <dbReference type="ARBA" id="ARBA00005725"/>
    </source>
</evidence>
<dbReference type="Gene3D" id="3.40.50.720">
    <property type="entry name" value="NAD(P)-binding Rossmann-like Domain"/>
    <property type="match status" value="1"/>
</dbReference>
<keyword evidence="3" id="KW-0560">Oxidoreductase</keyword>
<dbReference type="PANTHER" id="PTHR47706">
    <property type="entry name" value="NMRA-LIKE FAMILY PROTEIN"/>
    <property type="match status" value="1"/>
</dbReference>
<dbReference type="PANTHER" id="PTHR47706:SF4">
    <property type="entry name" value="NMRA-LIKE DOMAIN-CONTAINING PROTEIN"/>
    <property type="match status" value="1"/>
</dbReference>
<evidence type="ECO:0000259" key="4">
    <source>
        <dbReference type="Pfam" id="PF05368"/>
    </source>
</evidence>
<organism evidence="5 6">
    <name type="scientific">Trichoderma citrinoviride</name>
    <dbReference type="NCBI Taxonomy" id="58853"/>
    <lineage>
        <taxon>Eukaryota</taxon>
        <taxon>Fungi</taxon>
        <taxon>Dikarya</taxon>
        <taxon>Ascomycota</taxon>
        <taxon>Pezizomycotina</taxon>
        <taxon>Sordariomycetes</taxon>
        <taxon>Hypocreomycetidae</taxon>
        <taxon>Hypocreales</taxon>
        <taxon>Hypocreaceae</taxon>
        <taxon>Trichoderma</taxon>
    </lineage>
</organism>
<dbReference type="GeneID" id="36605669"/>
<keyword evidence="6" id="KW-1185">Reference proteome</keyword>
<evidence type="ECO:0000313" key="5">
    <source>
        <dbReference type="EMBL" id="PTB62681.1"/>
    </source>
</evidence>
<dbReference type="OrthoDB" id="419598at2759"/>
<keyword evidence="2" id="KW-0521">NADP</keyword>
<dbReference type="GO" id="GO:0016491">
    <property type="term" value="F:oxidoreductase activity"/>
    <property type="evidence" value="ECO:0007669"/>
    <property type="project" value="UniProtKB-KW"/>
</dbReference>
<evidence type="ECO:0000256" key="3">
    <source>
        <dbReference type="ARBA" id="ARBA00023002"/>
    </source>
</evidence>
<dbReference type="InterPro" id="IPR008030">
    <property type="entry name" value="NmrA-like"/>
</dbReference>
<feature type="domain" description="NmrA-like" evidence="4">
    <location>
        <begin position="1"/>
        <end position="247"/>
    </location>
</feature>
<reference evidence="6" key="1">
    <citation type="submission" date="2016-07" db="EMBL/GenBank/DDBJ databases">
        <title>Multiple horizontal gene transfer events from other fungi enriched the ability of initially mycotrophic Trichoderma (Ascomycota) to feed on dead plant biomass.</title>
        <authorList>
            <consortium name="DOE Joint Genome Institute"/>
            <person name="Atanasova L."/>
            <person name="Chenthamara K."/>
            <person name="Zhang J."/>
            <person name="Grujic M."/>
            <person name="Henrissat B."/>
            <person name="Kuo A."/>
            <person name="Aerts A."/>
            <person name="Salamov A."/>
            <person name="Lipzen A."/>
            <person name="Labutti K."/>
            <person name="Barry K."/>
            <person name="Miao Y."/>
            <person name="Rahimi M.J."/>
            <person name="Shen Q."/>
            <person name="Grigoriev I.V."/>
            <person name="Kubicek C.P."/>
            <person name="Druzhinina I.S."/>
        </authorList>
    </citation>
    <scope>NUCLEOTIDE SEQUENCE [LARGE SCALE GENOMIC DNA]</scope>
    <source>
        <strain evidence="6">TUCIM 6016</strain>
    </source>
</reference>
<dbReference type="Gene3D" id="3.90.25.10">
    <property type="entry name" value="UDP-galactose 4-epimerase, domain 1"/>
    <property type="match status" value="1"/>
</dbReference>
<dbReference type="SUPFAM" id="SSF51735">
    <property type="entry name" value="NAD(P)-binding Rossmann-fold domains"/>
    <property type="match status" value="1"/>
</dbReference>
<dbReference type="Pfam" id="PF05368">
    <property type="entry name" value="NmrA"/>
    <property type="match status" value="1"/>
</dbReference>